<name>A0A0A8ZX83_ARUDO</name>
<evidence type="ECO:0000313" key="1">
    <source>
        <dbReference type="EMBL" id="JAD43431.1"/>
    </source>
</evidence>
<protein>
    <submittedName>
        <fullName evidence="1">Uncharacterized protein</fullName>
    </submittedName>
</protein>
<sequence>MDFWSYKYPDPRWISWIRSCAKRGQNNIGFLIVQYDNGCELVML</sequence>
<reference evidence="1" key="1">
    <citation type="submission" date="2014-09" db="EMBL/GenBank/DDBJ databases">
        <authorList>
            <person name="Magalhaes I.L.F."/>
            <person name="Oliveira U."/>
            <person name="Santos F.R."/>
            <person name="Vidigal T.H.D.A."/>
            <person name="Brescovit A.D."/>
            <person name="Santos A.J."/>
        </authorList>
    </citation>
    <scope>NUCLEOTIDE SEQUENCE</scope>
    <source>
        <tissue evidence="1">Shoot tissue taken approximately 20 cm above the soil surface</tissue>
    </source>
</reference>
<accession>A0A0A8ZX83</accession>
<reference evidence="1" key="2">
    <citation type="journal article" date="2015" name="Data Brief">
        <title>Shoot transcriptome of the giant reed, Arundo donax.</title>
        <authorList>
            <person name="Barrero R.A."/>
            <person name="Guerrero F.D."/>
            <person name="Moolhuijzen P."/>
            <person name="Goolsby J.A."/>
            <person name="Tidwell J."/>
            <person name="Bellgard S.E."/>
            <person name="Bellgard M.I."/>
        </authorList>
    </citation>
    <scope>NUCLEOTIDE SEQUENCE</scope>
    <source>
        <tissue evidence="1">Shoot tissue taken approximately 20 cm above the soil surface</tissue>
    </source>
</reference>
<dbReference type="EMBL" id="GBRH01254464">
    <property type="protein sequence ID" value="JAD43431.1"/>
    <property type="molecule type" value="Transcribed_RNA"/>
</dbReference>
<organism evidence="1">
    <name type="scientific">Arundo donax</name>
    <name type="common">Giant reed</name>
    <name type="synonym">Donax arundinaceus</name>
    <dbReference type="NCBI Taxonomy" id="35708"/>
    <lineage>
        <taxon>Eukaryota</taxon>
        <taxon>Viridiplantae</taxon>
        <taxon>Streptophyta</taxon>
        <taxon>Embryophyta</taxon>
        <taxon>Tracheophyta</taxon>
        <taxon>Spermatophyta</taxon>
        <taxon>Magnoliopsida</taxon>
        <taxon>Liliopsida</taxon>
        <taxon>Poales</taxon>
        <taxon>Poaceae</taxon>
        <taxon>PACMAD clade</taxon>
        <taxon>Arundinoideae</taxon>
        <taxon>Arundineae</taxon>
        <taxon>Arundo</taxon>
    </lineage>
</organism>
<proteinExistence type="predicted"/>
<dbReference type="AlphaFoldDB" id="A0A0A8ZX83"/>